<accession>A0A5A7Q2Q6</accession>
<reference evidence="2" key="1">
    <citation type="journal article" date="2019" name="Curr. Biol.">
        <title>Genome Sequence of Striga asiatica Provides Insight into the Evolution of Plant Parasitism.</title>
        <authorList>
            <person name="Yoshida S."/>
            <person name="Kim S."/>
            <person name="Wafula E.K."/>
            <person name="Tanskanen J."/>
            <person name="Kim Y.M."/>
            <person name="Honaas L."/>
            <person name="Yang Z."/>
            <person name="Spallek T."/>
            <person name="Conn C.E."/>
            <person name="Ichihashi Y."/>
            <person name="Cheong K."/>
            <person name="Cui S."/>
            <person name="Der J.P."/>
            <person name="Gundlach H."/>
            <person name="Jiao Y."/>
            <person name="Hori C."/>
            <person name="Ishida J.K."/>
            <person name="Kasahara H."/>
            <person name="Kiba T."/>
            <person name="Kim M.S."/>
            <person name="Koo N."/>
            <person name="Laohavisit A."/>
            <person name="Lee Y.H."/>
            <person name="Lumba S."/>
            <person name="McCourt P."/>
            <person name="Mortimer J.C."/>
            <person name="Mutuku J.M."/>
            <person name="Nomura T."/>
            <person name="Sasaki-Sekimoto Y."/>
            <person name="Seto Y."/>
            <person name="Wang Y."/>
            <person name="Wakatake T."/>
            <person name="Sakakibara H."/>
            <person name="Demura T."/>
            <person name="Yamaguchi S."/>
            <person name="Yoneyama K."/>
            <person name="Manabe R.I."/>
            <person name="Nelson D.C."/>
            <person name="Schulman A.H."/>
            <person name="Timko M.P."/>
            <person name="dePamphilis C.W."/>
            <person name="Choi D."/>
            <person name="Shirasu K."/>
        </authorList>
    </citation>
    <scope>NUCLEOTIDE SEQUENCE [LARGE SCALE GENOMIC DNA]</scope>
    <source>
        <strain evidence="2">cv. UVA1</strain>
    </source>
</reference>
<dbReference type="EMBL" id="BKCP01005572">
    <property type="protein sequence ID" value="GER39092.1"/>
    <property type="molecule type" value="Genomic_DNA"/>
</dbReference>
<dbReference type="Proteomes" id="UP000325081">
    <property type="component" value="Unassembled WGS sequence"/>
</dbReference>
<sequence>MFGRLITSNLVNDQLSRDPVVAHVQKKKRQVGKVPLSAAVLYGVGEIDWTDSYNELPRALVFVYPTYPNHPVWVDCIQQGPDRYRSRGDFVRFPTLKPLVNSASSGTDNLFVSSPELAHILVPRVGDYNIIA</sequence>
<organism evidence="1 2">
    <name type="scientific">Striga asiatica</name>
    <name type="common">Asiatic witchweed</name>
    <name type="synonym">Buchnera asiatica</name>
    <dbReference type="NCBI Taxonomy" id="4170"/>
    <lineage>
        <taxon>Eukaryota</taxon>
        <taxon>Viridiplantae</taxon>
        <taxon>Streptophyta</taxon>
        <taxon>Embryophyta</taxon>
        <taxon>Tracheophyta</taxon>
        <taxon>Spermatophyta</taxon>
        <taxon>Magnoliopsida</taxon>
        <taxon>eudicotyledons</taxon>
        <taxon>Gunneridae</taxon>
        <taxon>Pentapetalae</taxon>
        <taxon>asterids</taxon>
        <taxon>lamiids</taxon>
        <taxon>Lamiales</taxon>
        <taxon>Orobanchaceae</taxon>
        <taxon>Buchnereae</taxon>
        <taxon>Striga</taxon>
    </lineage>
</organism>
<evidence type="ECO:0000313" key="1">
    <source>
        <dbReference type="EMBL" id="GER39092.1"/>
    </source>
</evidence>
<comment type="caution">
    <text evidence="1">The sequence shown here is derived from an EMBL/GenBank/DDBJ whole genome shotgun (WGS) entry which is preliminary data.</text>
</comment>
<gene>
    <name evidence="1" type="ORF">STAS_15695</name>
</gene>
<protein>
    <submittedName>
        <fullName evidence="1">Tryptophan aminotransferase related 2</fullName>
    </submittedName>
</protein>
<dbReference type="GO" id="GO:0008483">
    <property type="term" value="F:transaminase activity"/>
    <property type="evidence" value="ECO:0007669"/>
    <property type="project" value="UniProtKB-KW"/>
</dbReference>
<keyword evidence="1" id="KW-0808">Transferase</keyword>
<keyword evidence="1" id="KW-0032">Aminotransferase</keyword>
<dbReference type="AlphaFoldDB" id="A0A5A7Q2Q6"/>
<evidence type="ECO:0000313" key="2">
    <source>
        <dbReference type="Proteomes" id="UP000325081"/>
    </source>
</evidence>
<name>A0A5A7Q2Q6_STRAF</name>
<keyword evidence="2" id="KW-1185">Reference proteome</keyword>
<proteinExistence type="predicted"/>